<evidence type="ECO:0000256" key="2">
    <source>
        <dbReference type="ARBA" id="ARBA00022723"/>
    </source>
</evidence>
<proteinExistence type="inferred from homology"/>
<evidence type="ECO:0000256" key="3">
    <source>
        <dbReference type="ARBA" id="ARBA00023004"/>
    </source>
</evidence>
<keyword evidence="3 4" id="KW-0408">Iron</keyword>
<dbReference type="InterPro" id="IPR000898">
    <property type="entry name" value="Indolamine_dOase"/>
</dbReference>
<evidence type="ECO:0000256" key="1">
    <source>
        <dbReference type="ARBA" id="ARBA00007119"/>
    </source>
</evidence>
<dbReference type="AlphaFoldDB" id="A0A9N8JAY7"/>
<comment type="catalytic activity">
    <reaction evidence="4">
        <text>L-tryptophan + O2 = N-formyl-L-kynurenine</text>
        <dbReference type="Rhea" id="RHEA:24536"/>
        <dbReference type="ChEBI" id="CHEBI:15379"/>
        <dbReference type="ChEBI" id="CHEBI:57912"/>
        <dbReference type="ChEBI" id="CHEBI:58629"/>
    </reaction>
</comment>
<dbReference type="GO" id="GO:0020037">
    <property type="term" value="F:heme binding"/>
    <property type="evidence" value="ECO:0007669"/>
    <property type="project" value="UniProtKB-UniRule"/>
</dbReference>
<dbReference type="EC" id="1.13.11.52" evidence="4"/>
<dbReference type="PANTHER" id="PTHR28657:SF3">
    <property type="entry name" value="INDOLEAMINE 2,3-DIOXYGENASE"/>
    <property type="match status" value="1"/>
</dbReference>
<accession>A0A9N8JAY7</accession>
<dbReference type="SUPFAM" id="SSF140959">
    <property type="entry name" value="Indolic compounds 2,3-dioxygenase-like"/>
    <property type="match status" value="1"/>
</dbReference>
<name>A0A9N8JAY7_9PEZI</name>
<organism evidence="6 7">
    <name type="scientific">Aureobasidium vineae</name>
    <dbReference type="NCBI Taxonomy" id="2773715"/>
    <lineage>
        <taxon>Eukaryota</taxon>
        <taxon>Fungi</taxon>
        <taxon>Dikarya</taxon>
        <taxon>Ascomycota</taxon>
        <taxon>Pezizomycotina</taxon>
        <taxon>Dothideomycetes</taxon>
        <taxon>Dothideomycetidae</taxon>
        <taxon>Dothideales</taxon>
        <taxon>Saccotheciaceae</taxon>
        <taxon>Aureobasidium</taxon>
    </lineage>
</organism>
<sequence>MPGILTQPSSLSIPHDPSELPPGSDPFLITAQNGYLPTHLPLRRLPAAFDALSDILDDMPILKEDGTAGLLATFKLGPLIDSGALPDLTAEIDNLVVAGTGEIDMAAITAAFRDYSFVASSYLLEPCWKIYSNNADDGYGLGRQVLPKCIAGPLVKCAEM</sequence>
<dbReference type="GO" id="GO:0033754">
    <property type="term" value="F:indoleamine 2,3-dioxygenase activity"/>
    <property type="evidence" value="ECO:0007669"/>
    <property type="project" value="UniProtKB-EC"/>
</dbReference>
<dbReference type="GO" id="GO:0046872">
    <property type="term" value="F:metal ion binding"/>
    <property type="evidence" value="ECO:0007669"/>
    <property type="project" value="UniProtKB-UniRule"/>
</dbReference>
<feature type="compositionally biased region" description="Polar residues" evidence="5">
    <location>
        <begin position="1"/>
        <end position="12"/>
    </location>
</feature>
<gene>
    <name evidence="6" type="ORF">AWRI4619_LOCUS3147</name>
</gene>
<dbReference type="GO" id="GO:0019441">
    <property type="term" value="P:L-tryptophan catabolic process to kynurenine"/>
    <property type="evidence" value="ECO:0007669"/>
    <property type="project" value="UniProtKB-UniRule"/>
</dbReference>
<keyword evidence="2 4" id="KW-0479">Metal-binding</keyword>
<evidence type="ECO:0000256" key="5">
    <source>
        <dbReference type="SAM" id="MobiDB-lite"/>
    </source>
</evidence>
<dbReference type="PANTHER" id="PTHR28657">
    <property type="entry name" value="INDOLEAMINE 2,3-DIOXYGENASE"/>
    <property type="match status" value="1"/>
</dbReference>
<reference evidence="6" key="1">
    <citation type="submission" date="2020-06" db="EMBL/GenBank/DDBJ databases">
        <authorList>
            <person name="Onetto C."/>
        </authorList>
    </citation>
    <scope>NUCLEOTIDE SEQUENCE</scope>
</reference>
<dbReference type="Proteomes" id="UP000716446">
    <property type="component" value="Unassembled WGS sequence"/>
</dbReference>
<keyword evidence="4" id="KW-0223">Dioxygenase</keyword>
<keyword evidence="7" id="KW-1185">Reference proteome</keyword>
<keyword evidence="4" id="KW-0349">Heme</keyword>
<keyword evidence="4" id="KW-0560">Oxidoreductase</keyword>
<evidence type="ECO:0000256" key="4">
    <source>
        <dbReference type="RuleBase" id="RU369119"/>
    </source>
</evidence>
<comment type="function">
    <text evidence="4">Produces N-formyl-kynurenine through the oxidation of tryptophan.</text>
</comment>
<dbReference type="InterPro" id="IPR037217">
    <property type="entry name" value="Trp/Indoleamine_2_3_dOase-like"/>
</dbReference>
<comment type="similarity">
    <text evidence="1 4">Belongs to the indoleamine 2,3-dioxygenase family.</text>
</comment>
<evidence type="ECO:0000313" key="6">
    <source>
        <dbReference type="EMBL" id="CAD0084580.1"/>
    </source>
</evidence>
<protein>
    <recommendedName>
        <fullName evidence="4">Indoleamine 2,3-dioxygenase</fullName>
        <ecNumber evidence="4">1.13.11.52</ecNumber>
    </recommendedName>
</protein>
<dbReference type="EMBL" id="CAIJEN010000003">
    <property type="protein sequence ID" value="CAD0084580.1"/>
    <property type="molecule type" value="Genomic_DNA"/>
</dbReference>
<feature type="region of interest" description="Disordered" evidence="5">
    <location>
        <begin position="1"/>
        <end position="24"/>
    </location>
</feature>
<evidence type="ECO:0000313" key="7">
    <source>
        <dbReference type="Proteomes" id="UP000716446"/>
    </source>
</evidence>
<comment type="caution">
    <text evidence="6">The sequence shown here is derived from an EMBL/GenBank/DDBJ whole genome shotgun (WGS) entry which is preliminary data.</text>
</comment>